<gene>
    <name evidence="3" type="ORF">KCU76_g15788</name>
</gene>
<organism evidence="3 4">
    <name type="scientific">Aureobasidium melanogenum</name>
    <name type="common">Aureobasidium pullulans var. melanogenum</name>
    <dbReference type="NCBI Taxonomy" id="46634"/>
    <lineage>
        <taxon>Eukaryota</taxon>
        <taxon>Fungi</taxon>
        <taxon>Dikarya</taxon>
        <taxon>Ascomycota</taxon>
        <taxon>Pezizomycotina</taxon>
        <taxon>Dothideomycetes</taxon>
        <taxon>Dothideomycetidae</taxon>
        <taxon>Dothideales</taxon>
        <taxon>Saccotheciaceae</taxon>
        <taxon>Aureobasidium</taxon>
    </lineage>
</organism>
<proteinExistence type="predicted"/>
<feature type="coiled-coil region" evidence="1">
    <location>
        <begin position="37"/>
        <end position="78"/>
    </location>
</feature>
<accession>A0A9P8IZB2</accession>
<feature type="region of interest" description="Disordered" evidence="2">
    <location>
        <begin position="117"/>
        <end position="146"/>
    </location>
</feature>
<evidence type="ECO:0000256" key="2">
    <source>
        <dbReference type="SAM" id="MobiDB-lite"/>
    </source>
</evidence>
<reference evidence="3" key="1">
    <citation type="journal article" date="2021" name="J Fungi (Basel)">
        <title>Virulence traits and population genomics of the black yeast Aureobasidium melanogenum.</title>
        <authorList>
            <person name="Cernosa A."/>
            <person name="Sun X."/>
            <person name="Gostincar C."/>
            <person name="Fang C."/>
            <person name="Gunde-Cimerman N."/>
            <person name="Song Z."/>
        </authorList>
    </citation>
    <scope>NUCLEOTIDE SEQUENCE</scope>
    <source>
        <strain evidence="3">EXF-9911</strain>
    </source>
</reference>
<name>A0A9P8IZB2_AURME</name>
<sequence>MAAPQRSLRQDIELLRQRLDGLEPGVQVTFNKFRDQIQTLEQKTHAYAQQIHALEEQSQALREQNRVLQERIRTIEEENRPFKTLEADSDSSSEVLFTNTIWIDESTLEDVTPAFGDAAPEHNSEIGSPERISSSVNQQTSAPSTTIRNDDEAFVVWYEKDTLRTNAPERLLTTPDWRDLLAAFTKTQTFLTDKNADWHSITRTDVCVRDVIQKSKGQKSMQWTMASPGKFCCRRCLNTQRVCLKYNEERGKLEALPLPEAVRPEDSPFGVRWFVAEQPNMSNKAGFKGLWRAA</sequence>
<reference evidence="3" key="2">
    <citation type="submission" date="2021-08" db="EMBL/GenBank/DDBJ databases">
        <authorList>
            <person name="Gostincar C."/>
            <person name="Sun X."/>
            <person name="Song Z."/>
            <person name="Gunde-Cimerman N."/>
        </authorList>
    </citation>
    <scope>NUCLEOTIDE SEQUENCE</scope>
    <source>
        <strain evidence="3">EXF-9911</strain>
    </source>
</reference>
<feature type="compositionally biased region" description="Polar residues" evidence="2">
    <location>
        <begin position="131"/>
        <end position="146"/>
    </location>
</feature>
<dbReference type="AlphaFoldDB" id="A0A9P8IZB2"/>
<evidence type="ECO:0000313" key="3">
    <source>
        <dbReference type="EMBL" id="KAG9677361.1"/>
    </source>
</evidence>
<dbReference type="OrthoDB" id="3921875at2759"/>
<dbReference type="EMBL" id="JAHFXF010001067">
    <property type="protein sequence ID" value="KAG9677361.1"/>
    <property type="molecule type" value="Genomic_DNA"/>
</dbReference>
<feature type="non-terminal residue" evidence="3">
    <location>
        <position position="294"/>
    </location>
</feature>
<protein>
    <submittedName>
        <fullName evidence="3">Uncharacterized protein</fullName>
    </submittedName>
</protein>
<dbReference type="Proteomes" id="UP000779574">
    <property type="component" value="Unassembled WGS sequence"/>
</dbReference>
<keyword evidence="1" id="KW-0175">Coiled coil</keyword>
<comment type="caution">
    <text evidence="3">The sequence shown here is derived from an EMBL/GenBank/DDBJ whole genome shotgun (WGS) entry which is preliminary data.</text>
</comment>
<evidence type="ECO:0000313" key="4">
    <source>
        <dbReference type="Proteomes" id="UP000779574"/>
    </source>
</evidence>
<evidence type="ECO:0000256" key="1">
    <source>
        <dbReference type="SAM" id="Coils"/>
    </source>
</evidence>